<dbReference type="AlphaFoldDB" id="A0A6C2YPR1"/>
<dbReference type="EMBL" id="LR593887">
    <property type="protein sequence ID" value="VTS04264.1"/>
    <property type="molecule type" value="Genomic_DNA"/>
</dbReference>
<accession>A0A6C2YPR1</accession>
<evidence type="ECO:0008006" key="4">
    <source>
        <dbReference type="Google" id="ProtNLM"/>
    </source>
</evidence>
<feature type="compositionally biased region" description="Pro residues" evidence="1">
    <location>
        <begin position="372"/>
        <end position="386"/>
    </location>
</feature>
<name>A0A6C2YPR1_9BACT</name>
<proteinExistence type="predicted"/>
<evidence type="ECO:0000256" key="1">
    <source>
        <dbReference type="SAM" id="MobiDB-lite"/>
    </source>
</evidence>
<dbReference type="Proteomes" id="UP000464378">
    <property type="component" value="Chromosome"/>
</dbReference>
<evidence type="ECO:0000313" key="2">
    <source>
        <dbReference type="EMBL" id="VIP03446.1"/>
    </source>
</evidence>
<dbReference type="SUPFAM" id="SSF53822">
    <property type="entry name" value="Periplasmic binding protein-like I"/>
    <property type="match status" value="1"/>
</dbReference>
<dbReference type="EMBL" id="LR586016">
    <property type="protein sequence ID" value="VIP03446.1"/>
    <property type="molecule type" value="Genomic_DNA"/>
</dbReference>
<organism evidence="2">
    <name type="scientific">Tuwongella immobilis</name>
    <dbReference type="NCBI Taxonomy" id="692036"/>
    <lineage>
        <taxon>Bacteria</taxon>
        <taxon>Pseudomonadati</taxon>
        <taxon>Planctomycetota</taxon>
        <taxon>Planctomycetia</taxon>
        <taxon>Gemmatales</taxon>
        <taxon>Gemmataceae</taxon>
        <taxon>Tuwongella</taxon>
    </lineage>
</organism>
<reference evidence="2" key="1">
    <citation type="submission" date="2019-04" db="EMBL/GenBank/DDBJ databases">
        <authorList>
            <consortium name="Science for Life Laboratories"/>
        </authorList>
    </citation>
    <scope>NUCLEOTIDE SEQUENCE</scope>
    <source>
        <strain evidence="2">MBLW1</strain>
    </source>
</reference>
<dbReference type="RefSeq" id="WP_162658522.1">
    <property type="nucleotide sequence ID" value="NZ_LR593887.1"/>
</dbReference>
<evidence type="ECO:0000313" key="3">
    <source>
        <dbReference type="Proteomes" id="UP000464378"/>
    </source>
</evidence>
<gene>
    <name evidence="2" type="ORF">GMBLW1_05140</name>
</gene>
<sequence length="386" mass="42753">MVSKRWLNRLVVLVGVVLLQSGCQRTTRLEPLWVGQLTPAERSRESIELVRQFVEQTNAAAEPVIPGHRLQVIHAQVDASLDTFSGQTSRLSAVNRVAMIFGGDTAMQAEKIRIGDTTEPILLLTAAGSSGPVPPLNRFHLGIAPIERGRMIALDLRDRLKPNRALLLRDANPHHQPIWDTLERGLLDSSIAWEVLPSDAPTTTRMARMQAVPEQSLVVIVGDTSMLTKLREEFPKEKRGNLSVFFVGEDAESASWRSQFRDFPVTLFCLSAVPVTPTTTVATQLLEAVNKQAIRSISPQDWLHLESLKIWTDLVHQKKSSQYGVLREQLLKAEALEGVTGKLRFGKNQQVFRAGFVIELRSDGDQSRATIDPPPLPPAPSSPAQK</sequence>
<dbReference type="InParanoid" id="A0A6C2YPR1"/>
<protein>
    <recommendedName>
        <fullName evidence="4">Leucine-binding protein domain-containing protein</fullName>
    </recommendedName>
</protein>
<dbReference type="InterPro" id="IPR028082">
    <property type="entry name" value="Peripla_BP_I"/>
</dbReference>
<dbReference type="KEGG" id="tim:GMBLW1_05140"/>
<feature type="region of interest" description="Disordered" evidence="1">
    <location>
        <begin position="364"/>
        <end position="386"/>
    </location>
</feature>
<keyword evidence="3" id="KW-1185">Reference proteome</keyword>